<dbReference type="PANTHER" id="PTHR12069:SF0">
    <property type="entry name" value="DNA-DIRECTED RNA POLYMERASE III SUBUNIT RPC5"/>
    <property type="match status" value="1"/>
</dbReference>
<comment type="caution">
    <text evidence="2">The sequence shown here is derived from an EMBL/GenBank/DDBJ whole genome shotgun (WGS) entry which is preliminary data.</text>
</comment>
<name>A0AAV5A4B9_9AGAM</name>
<feature type="compositionally biased region" description="Acidic residues" evidence="1">
    <location>
        <begin position="169"/>
        <end position="181"/>
    </location>
</feature>
<proteinExistence type="predicted"/>
<reference evidence="2" key="1">
    <citation type="submission" date="2021-10" db="EMBL/GenBank/DDBJ databases">
        <title>De novo Genome Assembly of Clathrus columnatus (Basidiomycota, Fungi) Using Illumina and Nanopore Sequence Data.</title>
        <authorList>
            <person name="Ogiso-Tanaka E."/>
            <person name="Itagaki H."/>
            <person name="Hosoya T."/>
            <person name="Hosaka K."/>
        </authorList>
    </citation>
    <scope>NUCLEOTIDE SEQUENCE</scope>
    <source>
        <strain evidence="2">MO-923</strain>
    </source>
</reference>
<accession>A0AAV5A4B9</accession>
<feature type="region of interest" description="Disordered" evidence="1">
    <location>
        <begin position="83"/>
        <end position="105"/>
    </location>
</feature>
<dbReference type="AlphaFoldDB" id="A0AAV5A4B9"/>
<sequence length="773" mass="88405">MDSDDPIVAILPVLFTTTLAPNLHLHQFPLLYRSLQVPPSASESGKRIRSRYKPRSGRLEVQVPVDVRKEVWNPDKGLEFGRARAEEDAERSFSERKKVRQTDTEHRLNDVRLRSERIAERGDYMLGIVRDGRLHLHPISQTHQLRPSLTYLDVLSQQLKRSKTLGSESDSDEAPPPDPDEPVASTSATKLKKEKQVSESKEIQVIAKKSTEDKTGSLHFQGGMSQIRREMLIIIRDEAEEQWVDLQYCDMENKDSLSIIEALSGQNDSTLLKLRICQTTINTGDPRLNTWQDSQLHESIQFLEKLENVQHIGPDFDKGIAEAAGIITGFLYREMNMNSHGITPDQSIMVLSEFLRPTLLKSLFTYRETGLQVQLSDMPEFTVNWVELVLFKLSEAVLQFSGPYLVISHSQDSERTLWNDTLDFKRSPLKYIRASHQLPSTWSDIHYCLSSTSQISQAAKRLALCLLFGVYVLSSYSTSSIVEEFSDVETLQKSLYEYMKRAGAAISYENQRQLYKSQYSLLLILFSTLDQTLAIHAGKYCYLSLHPSVIDGVMALVGHIMLDQRGAFLVESLTAEKVRLIQRDNIISWCWKIWATAPCWHERILQLMAIWLYHFGVSSMQLILLKASWAFCILLKKNESLVTDLMTQNAFQVFLRLLTNLEHDILNEPVREIALRFVLDSTASNHILFTDDVLHAARDVTRRNHGSRMGDVTLDGSIGPEFDIKRPIPVEQVLLQQLNEIMIEKNRVSKHVYAQRLDILYIQGKAELMSIME</sequence>
<gene>
    <name evidence="2" type="ORF">Clacol_003702</name>
</gene>
<dbReference type="EMBL" id="BPWL01000004">
    <property type="protein sequence ID" value="GJJ09479.1"/>
    <property type="molecule type" value="Genomic_DNA"/>
</dbReference>
<dbReference type="PANTHER" id="PTHR12069">
    <property type="entry name" value="DNA-DIRECTED RNA POLYMERASES III 80 KDA POLYPEPTIDE RNA POLYMERASE III SUBUNIT 5"/>
    <property type="match status" value="1"/>
</dbReference>
<evidence type="ECO:0000313" key="2">
    <source>
        <dbReference type="EMBL" id="GJJ09479.1"/>
    </source>
</evidence>
<dbReference type="GO" id="GO:0005666">
    <property type="term" value="C:RNA polymerase III complex"/>
    <property type="evidence" value="ECO:0007669"/>
    <property type="project" value="TreeGrafter"/>
</dbReference>
<protein>
    <submittedName>
        <fullName evidence="2">Uncharacterized protein</fullName>
    </submittedName>
</protein>
<keyword evidence="3" id="KW-1185">Reference proteome</keyword>
<dbReference type="Pfam" id="PF04801">
    <property type="entry name" value="RPC5"/>
    <property type="match status" value="1"/>
</dbReference>
<feature type="region of interest" description="Disordered" evidence="1">
    <location>
        <begin position="162"/>
        <end position="196"/>
    </location>
</feature>
<organism evidence="2 3">
    <name type="scientific">Clathrus columnatus</name>
    <dbReference type="NCBI Taxonomy" id="1419009"/>
    <lineage>
        <taxon>Eukaryota</taxon>
        <taxon>Fungi</taxon>
        <taxon>Dikarya</taxon>
        <taxon>Basidiomycota</taxon>
        <taxon>Agaricomycotina</taxon>
        <taxon>Agaricomycetes</taxon>
        <taxon>Phallomycetidae</taxon>
        <taxon>Phallales</taxon>
        <taxon>Clathraceae</taxon>
        <taxon>Clathrus</taxon>
    </lineage>
</organism>
<evidence type="ECO:0000313" key="3">
    <source>
        <dbReference type="Proteomes" id="UP001050691"/>
    </source>
</evidence>
<dbReference type="InterPro" id="IPR006886">
    <property type="entry name" value="RNA_pol_III_Rpc5"/>
</dbReference>
<dbReference type="GO" id="GO:0042797">
    <property type="term" value="P:tRNA transcription by RNA polymerase III"/>
    <property type="evidence" value="ECO:0007669"/>
    <property type="project" value="TreeGrafter"/>
</dbReference>
<evidence type="ECO:0000256" key="1">
    <source>
        <dbReference type="SAM" id="MobiDB-lite"/>
    </source>
</evidence>
<dbReference type="Proteomes" id="UP001050691">
    <property type="component" value="Unassembled WGS sequence"/>
</dbReference>